<reference evidence="1" key="1">
    <citation type="submission" date="2020-05" db="EMBL/GenBank/DDBJ databases">
        <title>WGS assembly of Panicum virgatum.</title>
        <authorList>
            <person name="Lovell J.T."/>
            <person name="Jenkins J."/>
            <person name="Shu S."/>
            <person name="Juenger T.E."/>
            <person name="Schmutz J."/>
        </authorList>
    </citation>
    <scope>NUCLEOTIDE SEQUENCE</scope>
    <source>
        <strain evidence="1">AP13</strain>
    </source>
</reference>
<comment type="caution">
    <text evidence="1">The sequence shown here is derived from an EMBL/GenBank/DDBJ whole genome shotgun (WGS) entry which is preliminary data.</text>
</comment>
<accession>A0A8T0PYR1</accession>
<protein>
    <submittedName>
        <fullName evidence="1">Uncharacterized protein</fullName>
    </submittedName>
</protein>
<proteinExistence type="predicted"/>
<keyword evidence="2" id="KW-1185">Reference proteome</keyword>
<dbReference type="AlphaFoldDB" id="A0A8T0PYR1"/>
<dbReference type="Proteomes" id="UP000823388">
    <property type="component" value="Chromosome 7N"/>
</dbReference>
<evidence type="ECO:0000313" key="1">
    <source>
        <dbReference type="EMBL" id="KAG2567681.1"/>
    </source>
</evidence>
<sequence length="129" mass="14710">MNNVMKKKNSKQTCYEHATAMVFTEGLIGELASGRYTCECIRPWYREFPFRPYRLLHNKQRRLSTFGFGSWHVSGSSRLGSSRDFGPQLVVMVMGTAERPCGNGDGHVSLHFCSNVWGTPNHQKFFAPF</sequence>
<organism evidence="1 2">
    <name type="scientific">Panicum virgatum</name>
    <name type="common">Blackwell switchgrass</name>
    <dbReference type="NCBI Taxonomy" id="38727"/>
    <lineage>
        <taxon>Eukaryota</taxon>
        <taxon>Viridiplantae</taxon>
        <taxon>Streptophyta</taxon>
        <taxon>Embryophyta</taxon>
        <taxon>Tracheophyta</taxon>
        <taxon>Spermatophyta</taxon>
        <taxon>Magnoliopsida</taxon>
        <taxon>Liliopsida</taxon>
        <taxon>Poales</taxon>
        <taxon>Poaceae</taxon>
        <taxon>PACMAD clade</taxon>
        <taxon>Panicoideae</taxon>
        <taxon>Panicodae</taxon>
        <taxon>Paniceae</taxon>
        <taxon>Panicinae</taxon>
        <taxon>Panicum</taxon>
        <taxon>Panicum sect. Hiantes</taxon>
    </lineage>
</organism>
<gene>
    <name evidence="1" type="ORF">PVAP13_7NG341700</name>
</gene>
<dbReference type="EMBL" id="CM029050">
    <property type="protein sequence ID" value="KAG2567681.1"/>
    <property type="molecule type" value="Genomic_DNA"/>
</dbReference>
<evidence type="ECO:0000313" key="2">
    <source>
        <dbReference type="Proteomes" id="UP000823388"/>
    </source>
</evidence>
<name>A0A8T0PYR1_PANVG</name>